<sequence length="74" mass="8571">MTQPKIGESIRRLLLGRPGFWNLRIYLSPWTDTCHVLRWGHEPPCGGHDAVLGRFYGYRPSTITTYPRERTEVG</sequence>
<evidence type="ECO:0000313" key="2">
    <source>
        <dbReference type="Proteomes" id="UP001595839"/>
    </source>
</evidence>
<dbReference type="Pfam" id="PF19819">
    <property type="entry name" value="DUF6302"/>
    <property type="match status" value="1"/>
</dbReference>
<dbReference type="Proteomes" id="UP001595839">
    <property type="component" value="Unassembled WGS sequence"/>
</dbReference>
<accession>A0ABV9B6V6</accession>
<reference evidence="2" key="1">
    <citation type="journal article" date="2019" name="Int. J. Syst. Evol. Microbiol.">
        <title>The Global Catalogue of Microorganisms (GCM) 10K type strain sequencing project: providing services to taxonomists for standard genome sequencing and annotation.</title>
        <authorList>
            <consortium name="The Broad Institute Genomics Platform"/>
            <consortium name="The Broad Institute Genome Sequencing Center for Infectious Disease"/>
            <person name="Wu L."/>
            <person name="Ma J."/>
        </authorList>
    </citation>
    <scope>NUCLEOTIDE SEQUENCE [LARGE SCALE GENOMIC DNA]</scope>
    <source>
        <strain evidence="2">CGMCC 4.7177</strain>
    </source>
</reference>
<keyword evidence="2" id="KW-1185">Reference proteome</keyword>
<name>A0ABV9B6V6_9ACTN</name>
<gene>
    <name evidence="1" type="ORF">ACFPIH_52275</name>
</gene>
<organism evidence="1 2">
    <name type="scientific">Streptomyces vulcanius</name>
    <dbReference type="NCBI Taxonomy" id="1441876"/>
    <lineage>
        <taxon>Bacteria</taxon>
        <taxon>Bacillati</taxon>
        <taxon>Actinomycetota</taxon>
        <taxon>Actinomycetes</taxon>
        <taxon>Kitasatosporales</taxon>
        <taxon>Streptomycetaceae</taxon>
        <taxon>Streptomyces</taxon>
    </lineage>
</organism>
<comment type="caution">
    <text evidence="1">The sequence shown here is derived from an EMBL/GenBank/DDBJ whole genome shotgun (WGS) entry which is preliminary data.</text>
</comment>
<dbReference type="EMBL" id="JBHSFK010000063">
    <property type="protein sequence ID" value="MFC4507889.1"/>
    <property type="molecule type" value="Genomic_DNA"/>
</dbReference>
<proteinExistence type="predicted"/>
<dbReference type="InterPro" id="IPR046269">
    <property type="entry name" value="DUF6302"/>
</dbReference>
<protein>
    <submittedName>
        <fullName evidence="1">DUF6302 family protein</fullName>
    </submittedName>
</protein>
<evidence type="ECO:0000313" key="1">
    <source>
        <dbReference type="EMBL" id="MFC4507889.1"/>
    </source>
</evidence>
<dbReference type="RefSeq" id="WP_381167439.1">
    <property type="nucleotide sequence ID" value="NZ_JBHSFK010000063.1"/>
</dbReference>